<dbReference type="AlphaFoldDB" id="U6G5B5"/>
<feature type="region of interest" description="Disordered" evidence="1">
    <location>
        <begin position="186"/>
        <end position="212"/>
    </location>
</feature>
<evidence type="ECO:0008006" key="4">
    <source>
        <dbReference type="Google" id="ProtNLM"/>
    </source>
</evidence>
<organism evidence="2 3">
    <name type="scientific">Eimeria praecox</name>
    <dbReference type="NCBI Taxonomy" id="51316"/>
    <lineage>
        <taxon>Eukaryota</taxon>
        <taxon>Sar</taxon>
        <taxon>Alveolata</taxon>
        <taxon>Apicomplexa</taxon>
        <taxon>Conoidasida</taxon>
        <taxon>Coccidia</taxon>
        <taxon>Eucoccidiorida</taxon>
        <taxon>Eimeriorina</taxon>
        <taxon>Eimeriidae</taxon>
        <taxon>Eimeria</taxon>
    </lineage>
</organism>
<name>U6G5B5_9EIME</name>
<dbReference type="OrthoDB" id="345849at2759"/>
<dbReference type="Proteomes" id="UP000018201">
    <property type="component" value="Unassembled WGS sequence"/>
</dbReference>
<dbReference type="VEuPathDB" id="ToxoDB:EPH_0000650"/>
<sequence>MIACFGPRRLLVGWCPCWGAYQWNASMKSSVIAPELFPTSCAYRLSVRSPCGVLNSHTLGAIVGSRFHSGRPRAHLCTETANDPVAIDVVIVGTDRCSLCTKALLSVRRIVSSVSPPLAYEHLPDSQLSAWPLTVRSRIARSSRETNLGLQTRVREEVAAAALGSSANTARGSLLSEVSGAEKGSLAASSSEGNEIPPEFHLQEKERGSRDARTSQIFLQEHAQLHVRVRVGLASLDSAEAREILGLCERDVQRLREEVPIVLVGGKPVSRLKFNGPAVRAALLQELRALQGEQL</sequence>
<proteinExistence type="predicted"/>
<feature type="compositionally biased region" description="Basic and acidic residues" evidence="1">
    <location>
        <begin position="201"/>
        <end position="212"/>
    </location>
</feature>
<reference evidence="2" key="1">
    <citation type="submission" date="2013-10" db="EMBL/GenBank/DDBJ databases">
        <title>Genomic analysis of the causative agents of coccidiosis in chickens.</title>
        <authorList>
            <person name="Reid A.J."/>
            <person name="Blake D."/>
            <person name="Billington K."/>
            <person name="Browne H."/>
            <person name="Dunn M."/>
            <person name="Hung S."/>
            <person name="Kawahara F."/>
            <person name="Miranda-Saavedra D."/>
            <person name="Mourier T."/>
            <person name="Nagra H."/>
            <person name="Otto T.D."/>
            <person name="Rawlings N."/>
            <person name="Sanchez A."/>
            <person name="Sanders M."/>
            <person name="Subramaniam C."/>
            <person name="Tay Y."/>
            <person name="Dear P."/>
            <person name="Doerig C."/>
            <person name="Gruber A."/>
            <person name="Parkinson J."/>
            <person name="Shirley M."/>
            <person name="Wan K.L."/>
            <person name="Berriman M."/>
            <person name="Tomley F."/>
            <person name="Pain A."/>
        </authorList>
    </citation>
    <scope>NUCLEOTIDE SEQUENCE [LARGE SCALE GENOMIC DNA]</scope>
    <source>
        <strain evidence="2">Houghton</strain>
    </source>
</reference>
<gene>
    <name evidence="2" type="ORF">EPH_0000650</name>
</gene>
<dbReference type="EMBL" id="HG688975">
    <property type="protein sequence ID" value="CDI73824.1"/>
    <property type="molecule type" value="Genomic_DNA"/>
</dbReference>
<reference evidence="2" key="2">
    <citation type="submission" date="2013-10" db="EMBL/GenBank/DDBJ databases">
        <authorList>
            <person name="Aslett M."/>
        </authorList>
    </citation>
    <scope>NUCLEOTIDE SEQUENCE [LARGE SCALE GENOMIC DNA]</scope>
    <source>
        <strain evidence="2">Houghton</strain>
    </source>
</reference>
<evidence type="ECO:0000313" key="2">
    <source>
        <dbReference type="EMBL" id="CDI73824.1"/>
    </source>
</evidence>
<protein>
    <recommendedName>
        <fullName evidence="4">Glutaredoxin domain-containing protein</fullName>
    </recommendedName>
</protein>
<accession>U6G5B5</accession>
<evidence type="ECO:0000313" key="3">
    <source>
        <dbReference type="Proteomes" id="UP000018201"/>
    </source>
</evidence>
<keyword evidence="3" id="KW-1185">Reference proteome</keyword>
<evidence type="ECO:0000256" key="1">
    <source>
        <dbReference type="SAM" id="MobiDB-lite"/>
    </source>
</evidence>